<dbReference type="InParanoid" id="T1ESW1"/>
<evidence type="ECO:0000313" key="2">
    <source>
        <dbReference type="EnsemblMetazoa" id="HelroP162593"/>
    </source>
</evidence>
<reference evidence="3" key="1">
    <citation type="submission" date="2012-12" db="EMBL/GenBank/DDBJ databases">
        <authorList>
            <person name="Hellsten U."/>
            <person name="Grimwood J."/>
            <person name="Chapman J.A."/>
            <person name="Shapiro H."/>
            <person name="Aerts A."/>
            <person name="Otillar R.P."/>
            <person name="Terry A.Y."/>
            <person name="Boore J.L."/>
            <person name="Simakov O."/>
            <person name="Marletaz F."/>
            <person name="Cho S.-J."/>
            <person name="Edsinger-Gonzales E."/>
            <person name="Havlak P."/>
            <person name="Kuo D.-H."/>
            <person name="Larsson T."/>
            <person name="Lv J."/>
            <person name="Arendt D."/>
            <person name="Savage R."/>
            <person name="Osoegawa K."/>
            <person name="de Jong P."/>
            <person name="Lindberg D.R."/>
            <person name="Seaver E.C."/>
            <person name="Weisblat D.A."/>
            <person name="Putnam N.H."/>
            <person name="Grigoriev I.V."/>
            <person name="Rokhsar D.S."/>
        </authorList>
    </citation>
    <scope>NUCLEOTIDE SEQUENCE</scope>
</reference>
<dbReference type="Proteomes" id="UP000015101">
    <property type="component" value="Unassembled WGS sequence"/>
</dbReference>
<proteinExistence type="predicted"/>
<dbReference type="AlphaFoldDB" id="T1ESW1"/>
<reference evidence="2" key="3">
    <citation type="submission" date="2015-06" db="UniProtKB">
        <authorList>
            <consortium name="EnsemblMetazoa"/>
        </authorList>
    </citation>
    <scope>IDENTIFICATION</scope>
</reference>
<gene>
    <name evidence="2" type="primary">20199661</name>
    <name evidence="1" type="ORF">HELRODRAFT_162593</name>
</gene>
<dbReference type="CTD" id="20199661"/>
<dbReference type="GeneID" id="20199661"/>
<dbReference type="EnsemblMetazoa" id="HelroT162593">
    <property type="protein sequence ID" value="HelroP162593"/>
    <property type="gene ID" value="HelroG162593"/>
</dbReference>
<name>T1ESW1_HELRO</name>
<evidence type="ECO:0000313" key="3">
    <source>
        <dbReference type="Proteomes" id="UP000015101"/>
    </source>
</evidence>
<reference evidence="1 3" key="2">
    <citation type="journal article" date="2013" name="Nature">
        <title>Insights into bilaterian evolution from three spiralian genomes.</title>
        <authorList>
            <person name="Simakov O."/>
            <person name="Marletaz F."/>
            <person name="Cho S.J."/>
            <person name="Edsinger-Gonzales E."/>
            <person name="Havlak P."/>
            <person name="Hellsten U."/>
            <person name="Kuo D.H."/>
            <person name="Larsson T."/>
            <person name="Lv J."/>
            <person name="Arendt D."/>
            <person name="Savage R."/>
            <person name="Osoegawa K."/>
            <person name="de Jong P."/>
            <person name="Grimwood J."/>
            <person name="Chapman J.A."/>
            <person name="Shapiro H."/>
            <person name="Aerts A."/>
            <person name="Otillar R.P."/>
            <person name="Terry A.Y."/>
            <person name="Boore J.L."/>
            <person name="Grigoriev I.V."/>
            <person name="Lindberg D.R."/>
            <person name="Seaver E.C."/>
            <person name="Weisblat D.A."/>
            <person name="Putnam N.H."/>
            <person name="Rokhsar D.S."/>
        </authorList>
    </citation>
    <scope>NUCLEOTIDE SEQUENCE</scope>
</reference>
<organism evidence="2 3">
    <name type="scientific">Helobdella robusta</name>
    <name type="common">Californian leech</name>
    <dbReference type="NCBI Taxonomy" id="6412"/>
    <lineage>
        <taxon>Eukaryota</taxon>
        <taxon>Metazoa</taxon>
        <taxon>Spiralia</taxon>
        <taxon>Lophotrochozoa</taxon>
        <taxon>Annelida</taxon>
        <taxon>Clitellata</taxon>
        <taxon>Hirudinea</taxon>
        <taxon>Rhynchobdellida</taxon>
        <taxon>Glossiphoniidae</taxon>
        <taxon>Helobdella</taxon>
    </lineage>
</organism>
<dbReference type="KEGG" id="hro:HELRODRAFT_162593"/>
<sequence>MSHIMKNDVAFGFNMVGKKGKIPFGSSKLFEIVNRSVKKCFNWRGHEKRCGVSSGKMVDRCSRQMVKQVGNFNYLGSLITSGCKCDMNIKRIIAIAKYACSKMKNILTNSKIGISTKLKLLG</sequence>
<dbReference type="OrthoDB" id="10059790at2759"/>
<dbReference type="EMBL" id="AMQM01001115">
    <property type="status" value="NOT_ANNOTATED_CDS"/>
    <property type="molecule type" value="Genomic_DNA"/>
</dbReference>
<protein>
    <submittedName>
        <fullName evidence="1 2">Uncharacterized protein</fullName>
    </submittedName>
</protein>
<keyword evidence="3" id="KW-1185">Reference proteome</keyword>
<dbReference type="RefSeq" id="XP_009023002.1">
    <property type="nucleotide sequence ID" value="XM_009024754.1"/>
</dbReference>
<accession>T1ESW1</accession>
<evidence type="ECO:0000313" key="1">
    <source>
        <dbReference type="EMBL" id="ESN99102.1"/>
    </source>
</evidence>
<dbReference type="EMBL" id="KB097143">
    <property type="protein sequence ID" value="ESN99102.1"/>
    <property type="molecule type" value="Genomic_DNA"/>
</dbReference>
<dbReference type="HOGENOM" id="CLU_2029202_0_0_1"/>